<dbReference type="InterPro" id="IPR052050">
    <property type="entry name" value="SecEffector_AnkRepeat"/>
</dbReference>
<evidence type="ECO:0000313" key="2">
    <source>
        <dbReference type="Proteomes" id="UP000243217"/>
    </source>
</evidence>
<dbReference type="SUPFAM" id="SSF140860">
    <property type="entry name" value="Pseudo ankyrin repeat-like"/>
    <property type="match status" value="1"/>
</dbReference>
<dbReference type="InterPro" id="IPR036770">
    <property type="entry name" value="Ankyrin_rpt-contain_sf"/>
</dbReference>
<evidence type="ECO:0000313" key="1">
    <source>
        <dbReference type="EMBL" id="OQR88407.1"/>
    </source>
</evidence>
<dbReference type="EMBL" id="JNBS01003260">
    <property type="protein sequence ID" value="OQR88407.1"/>
    <property type="molecule type" value="Genomic_DNA"/>
</dbReference>
<dbReference type="Gene3D" id="1.25.40.20">
    <property type="entry name" value="Ankyrin repeat-containing domain"/>
    <property type="match status" value="1"/>
</dbReference>
<dbReference type="PANTHER" id="PTHR46586:SF3">
    <property type="entry name" value="ANKYRIN REPEAT-CONTAINING PROTEIN"/>
    <property type="match status" value="1"/>
</dbReference>
<sequence length="167" mass="18762">IDELQDFFKFSIVLANAAIAGNHGCLLEYLVDKHNGDATRIGYIETATYEGYAIDIAAKKGQLNMVQYLHKSGNTACTTNAMDRAAANEHFDIVQWLHENRTEGCISDAIDEAASRGHLKIIKFLYENRSEKSTESVMSLASRGGHLDVIKYLEQNRPRQQKQNSKR</sequence>
<dbReference type="AlphaFoldDB" id="A0A1V9YRW9"/>
<reference evidence="1 2" key="1">
    <citation type="journal article" date="2014" name="Genome Biol. Evol.">
        <title>The secreted proteins of Achlya hypogyna and Thraustotheca clavata identify the ancestral oomycete secretome and reveal gene acquisitions by horizontal gene transfer.</title>
        <authorList>
            <person name="Misner I."/>
            <person name="Blouin N."/>
            <person name="Leonard G."/>
            <person name="Richards T.A."/>
            <person name="Lane C.E."/>
        </authorList>
    </citation>
    <scope>NUCLEOTIDE SEQUENCE [LARGE SCALE GENOMIC DNA]</scope>
    <source>
        <strain evidence="1 2">ATCC 34112</strain>
    </source>
</reference>
<feature type="non-terminal residue" evidence="1">
    <location>
        <position position="1"/>
    </location>
</feature>
<comment type="caution">
    <text evidence="1">The sequence shown here is derived from an EMBL/GenBank/DDBJ whole genome shotgun (WGS) entry which is preliminary data.</text>
</comment>
<protein>
    <submittedName>
        <fullName evidence="1">Ankyrin repeat</fullName>
    </submittedName>
</protein>
<dbReference type="PANTHER" id="PTHR46586">
    <property type="entry name" value="ANKYRIN REPEAT-CONTAINING PROTEIN"/>
    <property type="match status" value="1"/>
</dbReference>
<dbReference type="Pfam" id="PF13637">
    <property type="entry name" value="Ank_4"/>
    <property type="match status" value="1"/>
</dbReference>
<accession>A0A1V9YRW9</accession>
<dbReference type="Proteomes" id="UP000243217">
    <property type="component" value="Unassembled WGS sequence"/>
</dbReference>
<gene>
    <name evidence="1" type="ORF">THRCLA_22874</name>
</gene>
<dbReference type="OrthoDB" id="194358at2759"/>
<proteinExistence type="predicted"/>
<name>A0A1V9YRW9_9STRA</name>
<organism evidence="1 2">
    <name type="scientific">Thraustotheca clavata</name>
    <dbReference type="NCBI Taxonomy" id="74557"/>
    <lineage>
        <taxon>Eukaryota</taxon>
        <taxon>Sar</taxon>
        <taxon>Stramenopiles</taxon>
        <taxon>Oomycota</taxon>
        <taxon>Saprolegniomycetes</taxon>
        <taxon>Saprolegniales</taxon>
        <taxon>Achlyaceae</taxon>
        <taxon>Thraustotheca</taxon>
    </lineage>
</organism>
<dbReference type="InterPro" id="IPR002110">
    <property type="entry name" value="Ankyrin_rpt"/>
</dbReference>
<keyword evidence="2" id="KW-1185">Reference proteome</keyword>